<dbReference type="Pfam" id="PF00793">
    <property type="entry name" value="DAHP_synth_1"/>
    <property type="match status" value="1"/>
</dbReference>
<reference evidence="5" key="2">
    <citation type="submission" date="2017-05" db="EMBL/GenBank/DDBJ databases">
        <title>Draft genome sequence of Geobacter pelophilus, a iron(III)-reducing bacteria.</title>
        <authorList>
            <person name="Aoyagi T."/>
            <person name="Koike H."/>
            <person name="Morita T."/>
            <person name="Sato Y."/>
            <person name="Habe H."/>
            <person name="Hori T."/>
        </authorList>
    </citation>
    <scope>NUCLEOTIDE SEQUENCE [LARGE SCALE GENOMIC DNA]</scope>
    <source>
        <strain evidence="5">Drf2</strain>
    </source>
</reference>
<dbReference type="Gene3D" id="3.30.70.1140">
    <property type="entry name" value="Phospho-2-dehydro-3-deoxyheptonate aldolase, domain 1"/>
    <property type="match status" value="1"/>
</dbReference>
<dbReference type="NCBIfam" id="NF006421">
    <property type="entry name" value="PRK08673.1"/>
    <property type="match status" value="1"/>
</dbReference>
<evidence type="ECO:0000313" key="5">
    <source>
        <dbReference type="Proteomes" id="UP000194153"/>
    </source>
</evidence>
<keyword evidence="5" id="KW-1185">Reference proteome</keyword>
<comment type="caution">
    <text evidence="4">The sequence shown here is derived from an EMBL/GenBank/DDBJ whole genome shotgun (WGS) entry which is preliminary data.</text>
</comment>
<dbReference type="PANTHER" id="PTHR43018">
    <property type="entry name" value="PHOSPHO-2-DEHYDRO-3-DEOXYHEPTONATE ALDOLASE"/>
    <property type="match status" value="1"/>
</dbReference>
<dbReference type="Gene3D" id="3.20.20.70">
    <property type="entry name" value="Aldolase class I"/>
    <property type="match status" value="1"/>
</dbReference>
<proteinExistence type="predicted"/>
<gene>
    <name evidence="4" type="ORF">GPEL0_01r5292</name>
</gene>
<dbReference type="InterPro" id="IPR041071">
    <property type="entry name" value="DAHP_snth_FXD"/>
</dbReference>
<dbReference type="InterPro" id="IPR013785">
    <property type="entry name" value="Aldolase_TIM"/>
</dbReference>
<dbReference type="PANTHER" id="PTHR43018:SF3">
    <property type="entry name" value="CARBOXYSOME FORMATION PROTEIN"/>
    <property type="match status" value="1"/>
</dbReference>
<reference evidence="4 5" key="1">
    <citation type="submission" date="2017-04" db="EMBL/GenBank/DDBJ databases">
        <authorList>
            <consortium name="Geobacter pelophilus Genome Sequencing"/>
            <person name="Aoyagi T."/>
            <person name="Koike H."/>
            <person name="Hori T."/>
        </authorList>
    </citation>
    <scope>NUCLEOTIDE SEQUENCE [LARGE SCALE GENOMIC DNA]</scope>
    <source>
        <strain evidence="4 5">Drf2</strain>
    </source>
</reference>
<protein>
    <submittedName>
        <fullName evidence="4">3-deoxy-7-phosphoheptulonate synthase</fullName>
    </submittedName>
</protein>
<dbReference type="SUPFAM" id="SSF51569">
    <property type="entry name" value="Aldolase"/>
    <property type="match status" value="1"/>
</dbReference>
<organism evidence="4 5">
    <name type="scientific">Geoanaerobacter pelophilus</name>
    <dbReference type="NCBI Taxonomy" id="60036"/>
    <lineage>
        <taxon>Bacteria</taxon>
        <taxon>Pseudomonadati</taxon>
        <taxon>Thermodesulfobacteriota</taxon>
        <taxon>Desulfuromonadia</taxon>
        <taxon>Geobacterales</taxon>
        <taxon>Geobacteraceae</taxon>
        <taxon>Geoanaerobacter</taxon>
    </lineage>
</organism>
<evidence type="ECO:0000259" key="3">
    <source>
        <dbReference type="Pfam" id="PF18152"/>
    </source>
</evidence>
<name>A0ABQ0MNZ6_9BACT</name>
<evidence type="ECO:0000313" key="4">
    <source>
        <dbReference type="EMBL" id="GAW68794.1"/>
    </source>
</evidence>
<dbReference type="InterPro" id="IPR006268">
    <property type="entry name" value="DAHP_syn_2"/>
</dbReference>
<feature type="domain" description="DAHP synthetase I/KDSA" evidence="2">
    <location>
        <begin position="128"/>
        <end position="364"/>
    </location>
</feature>
<dbReference type="InterPro" id="IPR006218">
    <property type="entry name" value="DAHP1/KDSA"/>
</dbReference>
<dbReference type="NCBIfam" id="NF009239">
    <property type="entry name" value="PRK12595.1"/>
    <property type="match status" value="1"/>
</dbReference>
<dbReference type="EMBL" id="BDQG01000001">
    <property type="protein sequence ID" value="GAW68794.1"/>
    <property type="molecule type" value="Genomic_DNA"/>
</dbReference>
<dbReference type="Proteomes" id="UP000194153">
    <property type="component" value="Unassembled WGS sequence"/>
</dbReference>
<evidence type="ECO:0000256" key="1">
    <source>
        <dbReference type="ARBA" id="ARBA00022679"/>
    </source>
</evidence>
<dbReference type="InterPro" id="IPR052899">
    <property type="entry name" value="Class-I_DAHP_synthase"/>
</dbReference>
<keyword evidence="1" id="KW-0808">Transferase</keyword>
<evidence type="ECO:0000259" key="2">
    <source>
        <dbReference type="Pfam" id="PF00793"/>
    </source>
</evidence>
<dbReference type="NCBIfam" id="TIGR01361">
    <property type="entry name" value="DAHP_synth_Bsub"/>
    <property type="match status" value="1"/>
</dbReference>
<dbReference type="Pfam" id="PF18152">
    <property type="entry name" value="DAHP_snth_FXD"/>
    <property type="match status" value="1"/>
</dbReference>
<feature type="domain" description="DAHP synthase ferredoxin-like" evidence="3">
    <location>
        <begin position="40"/>
        <end position="107"/>
    </location>
</feature>
<accession>A0ABQ0MNZ6</accession>
<sequence length="380" mass="40986">MDWILPLLYGSQQHSTNTSRAGGEILPALSLSGTKRRASMIVVMKAGAAKKERDAVTRRIKELGYTPHIIHGTTRDVIGAVGDERGKSVLQTLESMQGVESVVPILQPYKLASKEVKKEASIVRISDTLAIGGKELVVMAGPCSVENEEQIIESAIAVKAAGAQMLRGGAFKPRTSPYSFQGLEEEGLKLLAKAREVTGLPFVTEVIDPDSVDLVASYSDMLQIGARNSQNFALLKKVGQIDKPILLKRGMSMTIQEFLMSAEYIMSEGNQSVILCERGIRTFETATRNTLDLSAIPVLKSKTHLPVVIDPSHGTGNYRYIAPMSFAAVAAGADGLIIEVHPDPEKASSDGPQSLKPKKFQALMDKLRLFAEAADKTLGA</sequence>